<comment type="function">
    <text evidence="6">Putative transcription activator involved in regulating light control of development.</text>
</comment>
<comment type="subcellular location">
    <subcellularLocation>
        <location evidence="6">Nucleus</location>
    </subcellularLocation>
</comment>
<dbReference type="PANTHER" id="PTHR31669:SF281">
    <property type="entry name" value="PROTEIN FAR1-RELATED SEQUENCE"/>
    <property type="match status" value="1"/>
</dbReference>
<keyword evidence="8" id="KW-1185">Reference proteome</keyword>
<dbReference type="GO" id="GO:0005634">
    <property type="term" value="C:nucleus"/>
    <property type="evidence" value="ECO:0007669"/>
    <property type="project" value="UniProtKB-SubCell"/>
</dbReference>
<keyword evidence="4 6" id="KW-0862">Zinc</keyword>
<dbReference type="Pfam" id="PF04434">
    <property type="entry name" value="SWIM"/>
    <property type="match status" value="1"/>
</dbReference>
<organism evidence="8 9">
    <name type="scientific">Phoenix dactylifera</name>
    <name type="common">Date palm</name>
    <dbReference type="NCBI Taxonomy" id="42345"/>
    <lineage>
        <taxon>Eukaryota</taxon>
        <taxon>Viridiplantae</taxon>
        <taxon>Streptophyta</taxon>
        <taxon>Embryophyta</taxon>
        <taxon>Tracheophyta</taxon>
        <taxon>Spermatophyta</taxon>
        <taxon>Magnoliopsida</taxon>
        <taxon>Liliopsida</taxon>
        <taxon>Arecaceae</taxon>
        <taxon>Coryphoideae</taxon>
        <taxon>Phoeniceae</taxon>
        <taxon>Phoenix</taxon>
    </lineage>
</organism>
<dbReference type="OrthoDB" id="2402896at2759"/>
<protein>
    <recommendedName>
        <fullName evidence="6">Protein FAR1-RELATED SEQUENCE</fullName>
    </recommendedName>
</protein>
<evidence type="ECO:0000256" key="1">
    <source>
        <dbReference type="ARBA" id="ARBA00005889"/>
    </source>
</evidence>
<dbReference type="PANTHER" id="PTHR31669">
    <property type="entry name" value="PROTEIN FAR1-RELATED SEQUENCE 10-RELATED"/>
    <property type="match status" value="1"/>
</dbReference>
<name>A0A8B7CH31_PHODC</name>
<dbReference type="GeneID" id="103713904"/>
<sequence>MSEPNPPPKDGADESWVPKVGMEFESEVDAYQFYDNYAKRIGFSIRKNRLNRRSSGVISLRVYVCHKEGFRGNKKEEWEVKNPKLYERTGCLAALTLKITKNGKYRVTDFEARHNHPLVIPNKAHMIKWRRISKDRGVVAEESGMIPRVADEVMNGHAGGHQHLIHPSQAYKNYLQSNRASAVVLGDAGALLQYVQERQIDDPSFFYAVQLDKEDRVANIFWADGLSIIDYDYFGDAVCFDTTYRSNNYGRPFAQFIGVNHHMQMVFFGAALLYNETTESFKWLFETFKAAMSGKQPKVIWIEQSPEISDTIAAVWPGTVCHLSMWHVYHNAAKHLSFAFQGSKTFALDFSKCIYEIEEEEEFQSSWKEMLETYDLKDNQWLAKLYEDREKWALPYSRHIFCADMKSTLRNEGLSAELKQWLCPELDLLQFLNHYEKAIDGRRHAELQADFQACQISPTIPPTRMLRQAANIYTPVVFKMFQREFEMSMDCLVYGGGELGPIADYKVAAEGDPTEYVVRVDISDGTIICSCKKFEFMGIQCRHVLKVLDVINIKELPQRYILKRWRKDAKAGSTRDNCEFAFIGDSTSSKAKRYSSLCRIFNKIAARAAESLEAYTLIEGHLDQLMDHVYQLMQSKPFEKH</sequence>
<gene>
    <name evidence="9" type="primary">LOC103713904</name>
</gene>
<evidence type="ECO:0000256" key="5">
    <source>
        <dbReference type="PROSITE-ProRule" id="PRU00325"/>
    </source>
</evidence>
<dbReference type="InterPro" id="IPR007527">
    <property type="entry name" value="Znf_SWIM"/>
</dbReference>
<dbReference type="KEGG" id="pda:103713904"/>
<evidence type="ECO:0000256" key="2">
    <source>
        <dbReference type="ARBA" id="ARBA00022723"/>
    </source>
</evidence>
<dbReference type="InterPro" id="IPR004330">
    <property type="entry name" value="FAR1_DNA_bnd_dom"/>
</dbReference>
<dbReference type="SMART" id="SM00575">
    <property type="entry name" value="ZnF_PMZ"/>
    <property type="match status" value="1"/>
</dbReference>
<comment type="similarity">
    <text evidence="1 6">Belongs to the FHY3/FAR1 family.</text>
</comment>
<dbReference type="Pfam" id="PF10551">
    <property type="entry name" value="MULE"/>
    <property type="match status" value="1"/>
</dbReference>
<accession>A0A8B7CH31</accession>
<evidence type="ECO:0000256" key="3">
    <source>
        <dbReference type="ARBA" id="ARBA00022771"/>
    </source>
</evidence>
<dbReference type="RefSeq" id="XP_008799178.2">
    <property type="nucleotide sequence ID" value="XM_008800956.4"/>
</dbReference>
<reference evidence="9" key="1">
    <citation type="submission" date="2025-08" db="UniProtKB">
        <authorList>
            <consortium name="RefSeq"/>
        </authorList>
    </citation>
    <scope>IDENTIFICATION</scope>
    <source>
        <tissue evidence="9">Young leaves</tissue>
    </source>
</reference>
<dbReference type="InterPro" id="IPR031052">
    <property type="entry name" value="FHY3/FAR1"/>
</dbReference>
<keyword evidence="2 6" id="KW-0479">Metal-binding</keyword>
<dbReference type="GO" id="GO:0006355">
    <property type="term" value="P:regulation of DNA-templated transcription"/>
    <property type="evidence" value="ECO:0007669"/>
    <property type="project" value="UniProtKB-UniRule"/>
</dbReference>
<keyword evidence="6" id="KW-0539">Nucleus</keyword>
<keyword evidence="3 5" id="KW-0863">Zinc-finger</keyword>
<dbReference type="InterPro" id="IPR018289">
    <property type="entry name" value="MULE_transposase_dom"/>
</dbReference>
<evidence type="ECO:0000256" key="4">
    <source>
        <dbReference type="ARBA" id="ARBA00022833"/>
    </source>
</evidence>
<dbReference type="PROSITE" id="PS50966">
    <property type="entry name" value="ZF_SWIM"/>
    <property type="match status" value="1"/>
</dbReference>
<evidence type="ECO:0000259" key="7">
    <source>
        <dbReference type="PROSITE" id="PS50966"/>
    </source>
</evidence>
<dbReference type="InterPro" id="IPR006564">
    <property type="entry name" value="Znf_PMZ"/>
</dbReference>
<evidence type="ECO:0000313" key="8">
    <source>
        <dbReference type="Proteomes" id="UP000228380"/>
    </source>
</evidence>
<proteinExistence type="inferred from homology"/>
<dbReference type="Pfam" id="PF03101">
    <property type="entry name" value="FAR1"/>
    <property type="match status" value="1"/>
</dbReference>
<dbReference type="Proteomes" id="UP000228380">
    <property type="component" value="Unplaced"/>
</dbReference>
<feature type="domain" description="SWIM-type" evidence="7">
    <location>
        <begin position="516"/>
        <end position="552"/>
    </location>
</feature>
<dbReference type="AlphaFoldDB" id="A0A8B7CH31"/>
<evidence type="ECO:0000256" key="6">
    <source>
        <dbReference type="RuleBase" id="RU367018"/>
    </source>
</evidence>
<evidence type="ECO:0000313" key="9">
    <source>
        <dbReference type="RefSeq" id="XP_008799178.2"/>
    </source>
</evidence>
<dbReference type="GO" id="GO:0008270">
    <property type="term" value="F:zinc ion binding"/>
    <property type="evidence" value="ECO:0007669"/>
    <property type="project" value="UniProtKB-UniRule"/>
</dbReference>